<dbReference type="InterPro" id="IPR044506">
    <property type="entry name" value="CDC14_C"/>
</dbReference>
<evidence type="ECO:0000259" key="6">
    <source>
        <dbReference type="PROSITE" id="PS50056"/>
    </source>
</evidence>
<dbReference type="EC" id="3.1.3.48" evidence="2"/>
<keyword evidence="3" id="KW-0378">Hydrolase</keyword>
<dbReference type="InterPro" id="IPR020422">
    <property type="entry name" value="TYR_PHOSPHATASE_DUAL_dom"/>
</dbReference>
<keyword evidence="4" id="KW-0904">Protein phosphatase</keyword>
<feature type="domain" description="Tyrosine specific protein phosphatases" evidence="6">
    <location>
        <begin position="263"/>
        <end position="325"/>
    </location>
</feature>
<dbReference type="PROSITE" id="PS50056">
    <property type="entry name" value="TYR_PHOSPHATASE_2"/>
    <property type="match status" value="1"/>
</dbReference>
<dbReference type="InterPro" id="IPR029021">
    <property type="entry name" value="Prot-tyrosine_phosphatase-like"/>
</dbReference>
<evidence type="ECO:0000256" key="4">
    <source>
        <dbReference type="ARBA" id="ARBA00022912"/>
    </source>
</evidence>
<dbReference type="GO" id="GO:0004725">
    <property type="term" value="F:protein tyrosine phosphatase activity"/>
    <property type="evidence" value="ECO:0007669"/>
    <property type="project" value="UniProtKB-EC"/>
</dbReference>
<comment type="similarity">
    <text evidence="1">Belongs to the protein-tyrosine phosphatase family. Non-receptor class CDC14 subfamily.</text>
</comment>
<gene>
    <name evidence="7" type="ORF">HAND1043_LOCUS25812</name>
    <name evidence="8" type="ORF">HAND1043_LOCUS25813</name>
</gene>
<reference evidence="7" key="1">
    <citation type="submission" date="2021-01" db="EMBL/GenBank/DDBJ databases">
        <authorList>
            <person name="Corre E."/>
            <person name="Pelletier E."/>
            <person name="Niang G."/>
            <person name="Scheremetjew M."/>
            <person name="Finn R."/>
            <person name="Kale V."/>
            <person name="Holt S."/>
            <person name="Cochrane G."/>
            <person name="Meng A."/>
            <person name="Brown T."/>
            <person name="Cohen L."/>
        </authorList>
    </citation>
    <scope>NUCLEOTIDE SEQUENCE</scope>
    <source>
        <strain evidence="7">CCMP441</strain>
    </source>
</reference>
<organism evidence="7">
    <name type="scientific">Hemiselmis andersenii</name>
    <name type="common">Cryptophyte alga</name>
    <dbReference type="NCBI Taxonomy" id="464988"/>
    <lineage>
        <taxon>Eukaryota</taxon>
        <taxon>Cryptophyceae</taxon>
        <taxon>Cryptomonadales</taxon>
        <taxon>Hemiselmidaceae</taxon>
        <taxon>Hemiselmis</taxon>
    </lineage>
</organism>
<accession>A0A6T8PKK4</accession>
<dbReference type="InterPro" id="IPR029260">
    <property type="entry name" value="DSPn"/>
</dbReference>
<evidence type="ECO:0000256" key="3">
    <source>
        <dbReference type="ARBA" id="ARBA00022801"/>
    </source>
</evidence>
<dbReference type="Gene3D" id="3.90.190.10">
    <property type="entry name" value="Protein tyrosine phosphatase superfamily"/>
    <property type="match status" value="2"/>
</dbReference>
<dbReference type="Pfam" id="PF14671">
    <property type="entry name" value="DSPn"/>
    <property type="match status" value="1"/>
</dbReference>
<dbReference type="InterPro" id="IPR000387">
    <property type="entry name" value="Tyr_Pase_dom"/>
</dbReference>
<protein>
    <recommendedName>
        <fullName evidence="2">protein-tyrosine-phosphatase</fullName>
        <ecNumber evidence="2">3.1.3.48</ecNumber>
    </recommendedName>
</protein>
<dbReference type="PROSITE" id="PS00383">
    <property type="entry name" value="TYR_PHOSPHATASE_1"/>
    <property type="match status" value="1"/>
</dbReference>
<dbReference type="SMART" id="SM00195">
    <property type="entry name" value="DSPc"/>
    <property type="match status" value="1"/>
</dbReference>
<evidence type="ECO:0000313" key="7">
    <source>
        <dbReference type="EMBL" id="CAD8759298.1"/>
    </source>
</evidence>
<dbReference type="CDD" id="cd14499">
    <property type="entry name" value="CDC14_C"/>
    <property type="match status" value="1"/>
</dbReference>
<dbReference type="PANTHER" id="PTHR23339">
    <property type="entry name" value="TYROSINE SPECIFIC PROTEIN PHOSPHATASE AND DUAL SPECIFICITY PROTEIN PHOSPHATASE"/>
    <property type="match status" value="1"/>
</dbReference>
<dbReference type="AlphaFoldDB" id="A0A6T8PKK4"/>
<dbReference type="Pfam" id="PF22785">
    <property type="entry name" value="Tc-R-P"/>
    <property type="match status" value="1"/>
</dbReference>
<feature type="domain" description="Tyrosine-protein phosphatase" evidence="5">
    <location>
        <begin position="194"/>
        <end position="338"/>
    </location>
</feature>
<evidence type="ECO:0000259" key="5">
    <source>
        <dbReference type="PROSITE" id="PS50054"/>
    </source>
</evidence>
<dbReference type="FunFam" id="3.90.190.10:FF:000006">
    <property type="entry name" value="Dual specificity protein phosphatase CDC14B"/>
    <property type="match status" value="1"/>
</dbReference>
<evidence type="ECO:0000256" key="1">
    <source>
        <dbReference type="ARBA" id="ARBA00007315"/>
    </source>
</evidence>
<dbReference type="InterPro" id="IPR016130">
    <property type="entry name" value="Tyr_Pase_AS"/>
</dbReference>
<dbReference type="SUPFAM" id="SSF52799">
    <property type="entry name" value="(Phosphotyrosine protein) phosphatases II"/>
    <property type="match status" value="2"/>
</dbReference>
<dbReference type="PROSITE" id="PS50054">
    <property type="entry name" value="TYR_PHOSPHATASE_DUAL"/>
    <property type="match status" value="1"/>
</dbReference>
<name>A0A6T8PKK4_HEMAN</name>
<dbReference type="CDD" id="cd17657">
    <property type="entry name" value="CDC14_N"/>
    <property type="match status" value="1"/>
</dbReference>
<sequence>MLGKDTAGLEGAIELLRDRFYWQQRTDIPAETATIHYFSTDLTLCYEPFYDDFGPLNLSKFWRYVQLLRTKFAAANLQNKKIVHVCSPDKRKSTNAAWLAGAYLVHECDVSPEDANNIFARNVKGCPFVPFRDASQSPSSFHLTLLDCFAGLHKAKQLKYFDLEKFDCWEYEHYEQVEHGDWNIITPKFIAFSGPSATKTEIYPGLYSMIPSDYYDIWRKKGVTAVVRLNKKTYDAREFTRAGFAHHDLYFIDGSCPPEPIARRFLEIVENDPGVVAIHCKAGLGRTGTLIGLYCMKHHGMTAREFIAWNRIVRPGSIIGPQQHYLCEWESKMWAEGARMRGETGVRSNSASVGLVSEGKAAGVNSGIRRLKISMR</sequence>
<dbReference type="EMBL" id="HBFK01042566">
    <property type="protein sequence ID" value="CAD8759298.1"/>
    <property type="molecule type" value="Transcribed_RNA"/>
</dbReference>
<proteinExistence type="inferred from homology"/>
<dbReference type="EMBL" id="HBFK01042567">
    <property type="protein sequence ID" value="CAD8759299.1"/>
    <property type="molecule type" value="Transcribed_RNA"/>
</dbReference>
<dbReference type="InterPro" id="IPR050561">
    <property type="entry name" value="PTP"/>
</dbReference>
<evidence type="ECO:0000256" key="2">
    <source>
        <dbReference type="ARBA" id="ARBA00013064"/>
    </source>
</evidence>
<evidence type="ECO:0000313" key="8">
    <source>
        <dbReference type="EMBL" id="CAD8759299.1"/>
    </source>
</evidence>